<gene>
    <name evidence="2" type="ORF">TSPGSL018_22326</name>
</gene>
<evidence type="ECO:0000256" key="1">
    <source>
        <dbReference type="SAM" id="MobiDB-lite"/>
    </source>
</evidence>
<sequence>MNEGEATQSISPTAVASGGELEPSGRPDQQLLPAEDKDAGATGPGKDFIASPLEPSSHQASGPGVIHESVPLDVASASATMPTPINTVLEAGAEEGRSKRTKRKLPLQCRVEGCGVDLSPLKL</sequence>
<reference evidence="2" key="1">
    <citation type="submission" date="2014-05" db="EMBL/GenBank/DDBJ databases">
        <title>The transcriptome of the halophilic microalga Tetraselmis sp. GSL018 isolated from the Great Salt Lake, Utah.</title>
        <authorList>
            <person name="Jinkerson R.E."/>
            <person name="D'Adamo S."/>
            <person name="Posewitz M.C."/>
        </authorList>
    </citation>
    <scope>NUCLEOTIDE SEQUENCE</scope>
    <source>
        <strain evidence="2">GSL018</strain>
    </source>
</reference>
<proteinExistence type="predicted"/>
<dbReference type="AlphaFoldDB" id="A0A061QWD2"/>
<evidence type="ECO:0000313" key="2">
    <source>
        <dbReference type="EMBL" id="JAC62779.1"/>
    </source>
</evidence>
<name>A0A061QWD2_9CHLO</name>
<dbReference type="EMBL" id="GBEZ01024182">
    <property type="protein sequence ID" value="JAC62779.1"/>
    <property type="molecule type" value="Transcribed_RNA"/>
</dbReference>
<feature type="compositionally biased region" description="Polar residues" evidence="1">
    <location>
        <begin position="1"/>
        <end position="14"/>
    </location>
</feature>
<accession>A0A061QWD2</accession>
<protein>
    <submittedName>
        <fullName evidence="2">Uncharacterized protein</fullName>
    </submittedName>
</protein>
<feature type="region of interest" description="Disordered" evidence="1">
    <location>
        <begin position="1"/>
        <end position="68"/>
    </location>
</feature>
<feature type="non-terminal residue" evidence="2">
    <location>
        <position position="123"/>
    </location>
</feature>
<organism evidence="2">
    <name type="scientific">Tetraselmis sp. GSL018</name>
    <dbReference type="NCBI Taxonomy" id="582737"/>
    <lineage>
        <taxon>Eukaryota</taxon>
        <taxon>Viridiplantae</taxon>
        <taxon>Chlorophyta</taxon>
        <taxon>core chlorophytes</taxon>
        <taxon>Chlorodendrophyceae</taxon>
        <taxon>Chlorodendrales</taxon>
        <taxon>Chlorodendraceae</taxon>
        <taxon>Tetraselmis</taxon>
    </lineage>
</organism>